<gene>
    <name evidence="1" type="ORF">KsCSTR_20360</name>
    <name evidence="2" type="ORF">KSMBR1_0623</name>
</gene>
<dbReference type="EMBL" id="CP049055">
    <property type="protein sequence ID" value="QII11415.1"/>
    <property type="molecule type" value="Genomic_DNA"/>
</dbReference>
<evidence type="ECO:0000313" key="4">
    <source>
        <dbReference type="Proteomes" id="UP000501926"/>
    </source>
</evidence>
<dbReference type="EMBL" id="LT934425">
    <property type="protein sequence ID" value="SOH03137.1"/>
    <property type="molecule type" value="Genomic_DNA"/>
</dbReference>
<dbReference type="Proteomes" id="UP000501926">
    <property type="component" value="Chromosome"/>
</dbReference>
<evidence type="ECO:0000313" key="3">
    <source>
        <dbReference type="Proteomes" id="UP000221734"/>
    </source>
</evidence>
<reference evidence="2" key="2">
    <citation type="submission" date="2017-10" db="EMBL/GenBank/DDBJ databases">
        <authorList>
            <person name="Banno H."/>
            <person name="Chua N.-H."/>
        </authorList>
    </citation>
    <scope>NUCLEOTIDE SEQUENCE [LARGE SCALE GENOMIC DNA]</scope>
    <source>
        <strain evidence="2">Kuenenia_mbr1_ru-nijmegen</strain>
    </source>
</reference>
<keyword evidence="3" id="KW-1185">Reference proteome</keyword>
<reference evidence="1 4" key="3">
    <citation type="submission" date="2020-02" db="EMBL/GenBank/DDBJ databases">
        <title>Newly sequenced genome of strain CSTR1 showed variability in Candidatus Kuenenia stuttgartiensis genomes.</title>
        <authorList>
            <person name="Ding C."/>
            <person name="Adrian L."/>
        </authorList>
    </citation>
    <scope>NUCLEOTIDE SEQUENCE [LARGE SCALE GENOMIC DNA]</scope>
    <source>
        <strain evidence="1 4">CSTR1</strain>
    </source>
</reference>
<sequence length="54" mass="6063">MQQTPLFSIVDDIKICLIISLLPLLREAVRIPFFLKGGINYHGLGNEESFVSTD</sequence>
<dbReference type="AlphaFoldDB" id="A0A2C9CEG7"/>
<dbReference type="KEGG" id="kst:KSMBR1_0623"/>
<evidence type="ECO:0000313" key="2">
    <source>
        <dbReference type="EMBL" id="SOH03137.1"/>
    </source>
</evidence>
<reference evidence="3" key="1">
    <citation type="submission" date="2017-10" db="EMBL/GenBank/DDBJ databases">
        <authorList>
            <person name="Frank J."/>
        </authorList>
    </citation>
    <scope>NUCLEOTIDE SEQUENCE [LARGE SCALE GENOMIC DNA]</scope>
</reference>
<accession>A0A2C9CEG7</accession>
<evidence type="ECO:0000313" key="1">
    <source>
        <dbReference type="EMBL" id="QII11415.1"/>
    </source>
</evidence>
<proteinExistence type="predicted"/>
<dbReference type="Proteomes" id="UP000221734">
    <property type="component" value="Chromosome Kuenenia_stuttgartiensis_MBR1"/>
</dbReference>
<name>A0A2C9CEG7_KUEST</name>
<organism evidence="2 3">
    <name type="scientific">Kuenenia stuttgartiensis</name>
    <dbReference type="NCBI Taxonomy" id="174633"/>
    <lineage>
        <taxon>Bacteria</taxon>
        <taxon>Pseudomonadati</taxon>
        <taxon>Planctomycetota</taxon>
        <taxon>Candidatus Brocadiia</taxon>
        <taxon>Candidatus Brocadiales</taxon>
        <taxon>Candidatus Brocadiaceae</taxon>
        <taxon>Candidatus Kuenenia</taxon>
    </lineage>
</organism>
<protein>
    <submittedName>
        <fullName evidence="2">Uncharacterized protein</fullName>
    </submittedName>
</protein>